<dbReference type="EMBL" id="KI926266">
    <property type="protein sequence ID" value="ETW39123.1"/>
    <property type="molecule type" value="Genomic_DNA"/>
</dbReference>
<accession>A0A024WET0</accession>
<reference evidence="1 2" key="2">
    <citation type="submission" date="2013-02" db="EMBL/GenBank/DDBJ databases">
        <title>The Genome Sequence of Plasmodium falciparum Tanzania (2000708).</title>
        <authorList>
            <consortium name="The Broad Institute Genome Sequencing Platform"/>
            <consortium name="The Broad Institute Genome Sequencing Center for Infectious Disease"/>
            <person name="Neafsey D."/>
            <person name="Cheeseman I."/>
            <person name="Volkman S."/>
            <person name="Adams J."/>
            <person name="Walker B."/>
            <person name="Young S.K."/>
            <person name="Zeng Q."/>
            <person name="Gargeya S."/>
            <person name="Fitzgerald M."/>
            <person name="Haas B."/>
            <person name="Abouelleil A."/>
            <person name="Alvarado L."/>
            <person name="Arachchi H.M."/>
            <person name="Berlin A.M."/>
            <person name="Chapman S.B."/>
            <person name="Dewar J."/>
            <person name="Goldberg J."/>
            <person name="Griggs A."/>
            <person name="Gujja S."/>
            <person name="Hansen M."/>
            <person name="Howarth C."/>
            <person name="Imamovic A."/>
            <person name="Larimer J."/>
            <person name="McCowan C."/>
            <person name="Murphy C."/>
            <person name="Neiman D."/>
            <person name="Pearson M."/>
            <person name="Priest M."/>
            <person name="Roberts A."/>
            <person name="Saif S."/>
            <person name="Shea T."/>
            <person name="Sisk P."/>
            <person name="Sykes S."/>
            <person name="Wortman J."/>
            <person name="Nusbaum C."/>
            <person name="Birren B."/>
        </authorList>
    </citation>
    <scope>NUCLEOTIDE SEQUENCE [LARGE SCALE GENOMIC DNA]</scope>
    <source>
        <strain evidence="2">Tanzania (2000708)</strain>
    </source>
</reference>
<dbReference type="Pfam" id="PF02009">
    <property type="entry name" value="RIFIN"/>
    <property type="match status" value="2"/>
</dbReference>
<evidence type="ECO:0000313" key="2">
    <source>
        <dbReference type="Proteomes" id="UP000030708"/>
    </source>
</evidence>
<reference evidence="1 2" key="1">
    <citation type="submission" date="2013-02" db="EMBL/GenBank/DDBJ databases">
        <title>The Genome Annotation of Plasmodium falciparum Tanzania (2000708).</title>
        <authorList>
            <consortium name="The Broad Institute Genome Sequencing Platform"/>
            <consortium name="The Broad Institute Genome Sequencing Center for Infectious Disease"/>
            <person name="Neafsey D."/>
            <person name="Hoffman S."/>
            <person name="Volkman S."/>
            <person name="Rosenthal P."/>
            <person name="Walker B."/>
            <person name="Young S.K."/>
            <person name="Zeng Q."/>
            <person name="Gargeya S."/>
            <person name="Fitzgerald M."/>
            <person name="Haas B."/>
            <person name="Abouelleil A."/>
            <person name="Allen A.W."/>
            <person name="Alvarado L."/>
            <person name="Arachchi H.M."/>
            <person name="Berlin A.M."/>
            <person name="Chapman S.B."/>
            <person name="Gainer-Dewar J."/>
            <person name="Goldberg J."/>
            <person name="Griggs A."/>
            <person name="Gujja S."/>
            <person name="Hansen M."/>
            <person name="Howarth C."/>
            <person name="Imamovic A."/>
            <person name="Ireland A."/>
            <person name="Larimer J."/>
            <person name="McCowan C."/>
            <person name="Murphy C."/>
            <person name="Pearson M."/>
            <person name="Poon T.W."/>
            <person name="Priest M."/>
            <person name="Roberts A."/>
            <person name="Saif S."/>
            <person name="Shea T."/>
            <person name="Sisk P."/>
            <person name="Sykes S."/>
            <person name="Wortman J."/>
            <person name="Nusbaum C."/>
            <person name="Birren B."/>
        </authorList>
    </citation>
    <scope>NUCLEOTIDE SEQUENCE [LARGE SCALE GENOMIC DNA]</scope>
    <source>
        <strain evidence="2">Tanzania (2000708)</strain>
    </source>
</reference>
<dbReference type="Proteomes" id="UP000030708">
    <property type="component" value="Unassembled WGS sequence"/>
</dbReference>
<dbReference type="AlphaFoldDB" id="A0A024WET0"/>
<proteinExistence type="predicted"/>
<evidence type="ECO:0000313" key="1">
    <source>
        <dbReference type="EMBL" id="ETW39123.1"/>
    </source>
</evidence>
<name>A0A024WET0_PLAFA</name>
<dbReference type="InterPro" id="IPR006373">
    <property type="entry name" value="VSA_Rifin"/>
</dbReference>
<gene>
    <name evidence="1" type="ORF">PFTANZ_00170</name>
</gene>
<organism evidence="1 2">
    <name type="scientific">Plasmodium falciparum Tanzania</name>
    <name type="common">2000708</name>
    <dbReference type="NCBI Taxonomy" id="1036725"/>
    <lineage>
        <taxon>Eukaryota</taxon>
        <taxon>Sar</taxon>
        <taxon>Alveolata</taxon>
        <taxon>Apicomplexa</taxon>
        <taxon>Aconoidasida</taxon>
        <taxon>Haemosporida</taxon>
        <taxon>Plasmodiidae</taxon>
        <taxon>Plasmodium</taxon>
        <taxon>Plasmodium (Laverania)</taxon>
    </lineage>
</organism>
<feature type="non-terminal residue" evidence="1">
    <location>
        <position position="1"/>
    </location>
</feature>
<sequence>LVTLETDISTDDIPTCVCEKSVADKVEKTCLKCGYSLGGAVPELGLLCGYGAYELVKAAIAAGIDFATKEGFKAGTEAGIQAAIEGVIDKFSLQTLGGKTLNAVITSKTYNQPMFLVDKLVHEYKVMCETTTINEETLMCSYKLMSRGKPIRVISGTAENVTNKAIQAAANETSRVTSSLTAQKTAEATSVSAIFSNPIVISFIVIVIKCGCALGGVAASVGIFGTVAVKELTKAATAAATELAKEAGAAAGKAAGDAELLAKFIQGLKALHIDKLRIGNLESLFTTTPYTGSSSAPILINNQYNTICAWKNTLEGNMCNNIADNLKLIPIPGQVGLLPKEAIAETLNGIVADAKKAAGEATEKAIEEVIQRSTAAVESTYASCQSAIIASVVAIL</sequence>
<protein>
    <recommendedName>
        <fullName evidence="3">Surface antigen</fullName>
    </recommendedName>
</protein>
<evidence type="ECO:0008006" key="3">
    <source>
        <dbReference type="Google" id="ProtNLM"/>
    </source>
</evidence>